<name>A0A101LWI7_PICGL</name>
<reference evidence="1" key="1">
    <citation type="journal article" date="2015" name="Genome Biol. Evol.">
        <title>Organellar Genomes of White Spruce (Picea glauca): Assembly and Annotation.</title>
        <authorList>
            <person name="Jackman S.D."/>
            <person name="Warren R.L."/>
            <person name="Gibb E.A."/>
            <person name="Vandervalk B.P."/>
            <person name="Mohamadi H."/>
            <person name="Chu J."/>
            <person name="Raymond A."/>
            <person name="Pleasance S."/>
            <person name="Coope R."/>
            <person name="Wildung M.R."/>
            <person name="Ritland C.E."/>
            <person name="Bousquet J."/>
            <person name="Jones S.J."/>
            <person name="Bohlmann J."/>
            <person name="Birol I."/>
        </authorList>
    </citation>
    <scope>NUCLEOTIDE SEQUENCE [LARGE SCALE GENOMIC DNA]</scope>
    <source>
        <tissue evidence="1">Flushing bud</tissue>
    </source>
</reference>
<accession>A0A101LWI7</accession>
<keyword evidence="1" id="KW-0496">Mitochondrion</keyword>
<proteinExistence type="predicted"/>
<gene>
    <name evidence="1" type="ORF">ABT39_MTgene1349</name>
</gene>
<evidence type="ECO:0000313" key="1">
    <source>
        <dbReference type="EMBL" id="KUM46669.1"/>
    </source>
</evidence>
<comment type="caution">
    <text evidence="1">The sequence shown here is derived from an EMBL/GenBank/DDBJ whole genome shotgun (WGS) entry which is preliminary data.</text>
</comment>
<dbReference type="AlphaFoldDB" id="A0A101LWI7"/>
<protein>
    <submittedName>
        <fullName evidence="1">Uncharacterized protein</fullName>
    </submittedName>
</protein>
<organism evidence="1">
    <name type="scientific">Picea glauca</name>
    <name type="common">White spruce</name>
    <name type="synonym">Pinus glauca</name>
    <dbReference type="NCBI Taxonomy" id="3330"/>
    <lineage>
        <taxon>Eukaryota</taxon>
        <taxon>Viridiplantae</taxon>
        <taxon>Streptophyta</taxon>
        <taxon>Embryophyta</taxon>
        <taxon>Tracheophyta</taxon>
        <taxon>Spermatophyta</taxon>
        <taxon>Pinopsida</taxon>
        <taxon>Pinidae</taxon>
        <taxon>Conifers I</taxon>
        <taxon>Pinales</taxon>
        <taxon>Pinaceae</taxon>
        <taxon>Picea</taxon>
    </lineage>
</organism>
<dbReference type="EMBL" id="LKAM01000010">
    <property type="protein sequence ID" value="KUM46669.1"/>
    <property type="molecule type" value="Genomic_DNA"/>
</dbReference>
<sequence>MQLEGEGIELASRFGRAARVVQHSLFSVGLDPNLYKYHRISLKDQMPPFACLQESIPSKLMGLQREDGGRSGGKNEPTAQPLMFSLIHRAGRTELVSGSNPTSLFRCYSRS</sequence>
<geneLocation type="mitochondrion" evidence="1"/>